<proteinExistence type="predicted"/>
<protein>
    <submittedName>
        <fullName evidence="1">Uncharacterized protein</fullName>
    </submittedName>
</protein>
<reference evidence="2" key="1">
    <citation type="journal article" date="2014" name="Proc. Natl. Acad. Sci. U.S.A.">
        <title>Extensive sampling of basidiomycete genomes demonstrates inadequacy of the white-rot/brown-rot paradigm for wood decay fungi.</title>
        <authorList>
            <person name="Riley R."/>
            <person name="Salamov A.A."/>
            <person name="Brown D.W."/>
            <person name="Nagy L.G."/>
            <person name="Floudas D."/>
            <person name="Held B.W."/>
            <person name="Levasseur A."/>
            <person name="Lombard V."/>
            <person name="Morin E."/>
            <person name="Otillar R."/>
            <person name="Lindquist E.A."/>
            <person name="Sun H."/>
            <person name="LaButti K.M."/>
            <person name="Schmutz J."/>
            <person name="Jabbour D."/>
            <person name="Luo H."/>
            <person name="Baker S.E."/>
            <person name="Pisabarro A.G."/>
            <person name="Walton J.D."/>
            <person name="Blanchette R.A."/>
            <person name="Henrissat B."/>
            <person name="Martin F."/>
            <person name="Cullen D."/>
            <person name="Hibbett D.S."/>
            <person name="Grigoriev I.V."/>
        </authorList>
    </citation>
    <scope>NUCLEOTIDE SEQUENCE [LARGE SCALE GENOMIC DNA]</scope>
    <source>
        <strain evidence="2">FD-172 SS1</strain>
    </source>
</reference>
<accession>A0A067M8J4</accession>
<organism evidence="1 2">
    <name type="scientific">Botryobasidium botryosum (strain FD-172 SS1)</name>
    <dbReference type="NCBI Taxonomy" id="930990"/>
    <lineage>
        <taxon>Eukaryota</taxon>
        <taxon>Fungi</taxon>
        <taxon>Dikarya</taxon>
        <taxon>Basidiomycota</taxon>
        <taxon>Agaricomycotina</taxon>
        <taxon>Agaricomycetes</taxon>
        <taxon>Cantharellales</taxon>
        <taxon>Botryobasidiaceae</taxon>
        <taxon>Botryobasidium</taxon>
    </lineage>
</organism>
<sequence>MQRPTLMIALSSRLESINIGINTWALSAPLSRNMETGEQETRCIFGDLPLDPFGVVTPSECLVQDIKYLIYDKWKDTDYLKGVAAVGLHLWAITARIDDESELQDADIDAITRKLDPRETWSVLAYPNQHLHIIARRGM</sequence>
<keyword evidence="2" id="KW-1185">Reference proteome</keyword>
<dbReference type="AlphaFoldDB" id="A0A067M8J4"/>
<dbReference type="HOGENOM" id="CLU_1844766_0_0_1"/>
<dbReference type="Proteomes" id="UP000027195">
    <property type="component" value="Unassembled WGS sequence"/>
</dbReference>
<name>A0A067M8J4_BOTB1</name>
<gene>
    <name evidence="1" type="ORF">BOTBODRAFT_470385</name>
</gene>
<dbReference type="InParanoid" id="A0A067M8J4"/>
<evidence type="ECO:0000313" key="1">
    <source>
        <dbReference type="EMBL" id="KDQ11030.1"/>
    </source>
</evidence>
<dbReference type="EMBL" id="KL198062">
    <property type="protein sequence ID" value="KDQ11030.1"/>
    <property type="molecule type" value="Genomic_DNA"/>
</dbReference>
<evidence type="ECO:0000313" key="2">
    <source>
        <dbReference type="Proteomes" id="UP000027195"/>
    </source>
</evidence>